<name>A0A3D9V5F8_THECX</name>
<proteinExistence type="predicted"/>
<accession>A0A3D9V5F8</accession>
<gene>
    <name evidence="2" type="ORF">DFJ64_2196</name>
</gene>
<dbReference type="SFLD" id="SFLDS00005">
    <property type="entry name" value="Isoprenoid_Synthase_Type_I"/>
    <property type="match status" value="1"/>
</dbReference>
<dbReference type="PANTHER" id="PTHR31480">
    <property type="entry name" value="BIFUNCTIONAL LYCOPENE CYCLASE/PHYTOENE SYNTHASE"/>
    <property type="match status" value="1"/>
</dbReference>
<keyword evidence="3" id="KW-1185">Reference proteome</keyword>
<dbReference type="SUPFAM" id="SSF48576">
    <property type="entry name" value="Terpenoid synthases"/>
    <property type="match status" value="1"/>
</dbReference>
<dbReference type="EMBL" id="QTUC01000001">
    <property type="protein sequence ID" value="REF36767.1"/>
    <property type="molecule type" value="Genomic_DNA"/>
</dbReference>
<dbReference type="Gene3D" id="1.10.600.10">
    <property type="entry name" value="Farnesyl Diphosphate Synthase"/>
    <property type="match status" value="1"/>
</dbReference>
<dbReference type="CDD" id="cd00683">
    <property type="entry name" value="Trans_IPPS_HH"/>
    <property type="match status" value="1"/>
</dbReference>
<dbReference type="GO" id="GO:0051996">
    <property type="term" value="F:squalene synthase [NAD(P)H] activity"/>
    <property type="evidence" value="ECO:0007669"/>
    <property type="project" value="InterPro"/>
</dbReference>
<evidence type="ECO:0000313" key="3">
    <source>
        <dbReference type="Proteomes" id="UP000256485"/>
    </source>
</evidence>
<dbReference type="GO" id="GO:0004311">
    <property type="term" value="F:geranylgeranyl diphosphate synthase activity"/>
    <property type="evidence" value="ECO:0007669"/>
    <property type="project" value="InterPro"/>
</dbReference>
<dbReference type="NCBIfam" id="TIGR03464">
    <property type="entry name" value="HpnC"/>
    <property type="match status" value="1"/>
</dbReference>
<dbReference type="InterPro" id="IPR002060">
    <property type="entry name" value="Squ/phyt_synthse"/>
</dbReference>
<protein>
    <submittedName>
        <fullName evidence="2">Squalene synthase HpnC</fullName>
    </submittedName>
</protein>
<evidence type="ECO:0000313" key="2">
    <source>
        <dbReference type="EMBL" id="REF36767.1"/>
    </source>
</evidence>
<dbReference type="GO" id="GO:0016114">
    <property type="term" value="P:terpenoid biosynthetic process"/>
    <property type="evidence" value="ECO:0007669"/>
    <property type="project" value="UniProtKB-ARBA"/>
</dbReference>
<dbReference type="OrthoDB" id="9807580at2"/>
<dbReference type="InterPro" id="IPR033904">
    <property type="entry name" value="Trans_IPPS_HH"/>
</dbReference>
<dbReference type="Pfam" id="PF00494">
    <property type="entry name" value="SQS_PSY"/>
    <property type="match status" value="1"/>
</dbReference>
<organism evidence="2 3">
    <name type="scientific">Thermasporomyces composti</name>
    <dbReference type="NCBI Taxonomy" id="696763"/>
    <lineage>
        <taxon>Bacteria</taxon>
        <taxon>Bacillati</taxon>
        <taxon>Actinomycetota</taxon>
        <taxon>Actinomycetes</taxon>
        <taxon>Propionibacteriales</taxon>
        <taxon>Nocardioidaceae</taxon>
        <taxon>Thermasporomyces</taxon>
    </lineage>
</organism>
<dbReference type="InterPro" id="IPR008949">
    <property type="entry name" value="Isoprenoid_synthase_dom_sf"/>
</dbReference>
<dbReference type="InterPro" id="IPR017827">
    <property type="entry name" value="HSQ_synthase_HpnC"/>
</dbReference>
<dbReference type="AlphaFoldDB" id="A0A3D9V5F8"/>
<feature type="region of interest" description="Disordered" evidence="1">
    <location>
        <begin position="1"/>
        <end position="28"/>
    </location>
</feature>
<reference evidence="2 3" key="1">
    <citation type="submission" date="2018-08" db="EMBL/GenBank/DDBJ databases">
        <title>Sequencing the genomes of 1000 actinobacteria strains.</title>
        <authorList>
            <person name="Klenk H.-P."/>
        </authorList>
    </citation>
    <scope>NUCLEOTIDE SEQUENCE [LARGE SCALE GENOMIC DNA]</scope>
    <source>
        <strain evidence="2 3">DSM 22891</strain>
    </source>
</reference>
<evidence type="ECO:0000256" key="1">
    <source>
        <dbReference type="SAM" id="MobiDB-lite"/>
    </source>
</evidence>
<comment type="caution">
    <text evidence="2">The sequence shown here is derived from an EMBL/GenBank/DDBJ whole genome shotgun (WGS) entry which is preliminary data.</text>
</comment>
<dbReference type="SFLD" id="SFLDG01018">
    <property type="entry name" value="Squalene/Phytoene_Synthase_Lik"/>
    <property type="match status" value="1"/>
</dbReference>
<dbReference type="InterPro" id="IPR044843">
    <property type="entry name" value="Trans_IPPS_bact-type"/>
</dbReference>
<dbReference type="RefSeq" id="WP_115850346.1">
    <property type="nucleotide sequence ID" value="NZ_QTUC01000001.1"/>
</dbReference>
<dbReference type="Proteomes" id="UP000256485">
    <property type="component" value="Unassembled WGS sequence"/>
</dbReference>
<dbReference type="SFLD" id="SFLDG01212">
    <property type="entry name" value="Phytoene_synthase_like"/>
    <property type="match status" value="1"/>
</dbReference>
<sequence length="293" mass="32604">MSDQSSDAVPAQWSAPTAPGGDPIEKASGENFPVALRLLPPRIREDLRALYRYARHVDDLGDEWAGDRLSALDRIEADVRGLYEERREPTDPVVAALASTIARRRLPADPLLRLIEANRWDQQVTRYETFDDLLAYCRLSANPVGELVLHIFGRATPERIALSDRVCTALQLLEHWQDVAEDYRRGRVYLPQEDLRRFGVAEEDLARPTATSQLRALIAFETRRAEAWLDAGAALVAGLSGRARLAVSGYIAGGRAAAAALRRSDYDPLSRVPKPTSRQIASAWIRSVIRGWG</sequence>